<dbReference type="GeneID" id="78821339"/>
<organism evidence="1 2">
    <name type="scientific">Halosimplex aquaticum</name>
    <dbReference type="NCBI Taxonomy" id="3026162"/>
    <lineage>
        <taxon>Archaea</taxon>
        <taxon>Methanobacteriati</taxon>
        <taxon>Methanobacteriota</taxon>
        <taxon>Stenosarchaea group</taxon>
        <taxon>Halobacteria</taxon>
        <taxon>Halobacteriales</taxon>
        <taxon>Haloarculaceae</taxon>
        <taxon>Halosimplex</taxon>
    </lineage>
</organism>
<protein>
    <submittedName>
        <fullName evidence="1">Uncharacterized protein</fullName>
    </submittedName>
</protein>
<gene>
    <name evidence="1" type="ORF">ACFQMA_14500</name>
</gene>
<evidence type="ECO:0000313" key="1">
    <source>
        <dbReference type="EMBL" id="MFC7141031.1"/>
    </source>
</evidence>
<dbReference type="EMBL" id="JBHTAS010000001">
    <property type="protein sequence ID" value="MFC7141031.1"/>
    <property type="molecule type" value="Genomic_DNA"/>
</dbReference>
<dbReference type="Proteomes" id="UP001596432">
    <property type="component" value="Unassembled WGS sequence"/>
</dbReference>
<reference evidence="1 2" key="1">
    <citation type="journal article" date="2019" name="Int. J. Syst. Evol. Microbiol.">
        <title>The Global Catalogue of Microorganisms (GCM) 10K type strain sequencing project: providing services to taxonomists for standard genome sequencing and annotation.</title>
        <authorList>
            <consortium name="The Broad Institute Genomics Platform"/>
            <consortium name="The Broad Institute Genome Sequencing Center for Infectious Disease"/>
            <person name="Wu L."/>
            <person name="Ma J."/>
        </authorList>
    </citation>
    <scope>NUCLEOTIDE SEQUENCE [LARGE SCALE GENOMIC DNA]</scope>
    <source>
        <strain evidence="1 2">XZYJT29</strain>
    </source>
</reference>
<evidence type="ECO:0000313" key="2">
    <source>
        <dbReference type="Proteomes" id="UP001596432"/>
    </source>
</evidence>
<comment type="caution">
    <text evidence="1">The sequence shown here is derived from an EMBL/GenBank/DDBJ whole genome shotgun (WGS) entry which is preliminary data.</text>
</comment>
<accession>A0ABD5Y291</accession>
<name>A0ABD5Y291_9EURY</name>
<dbReference type="AlphaFoldDB" id="A0ABD5Y291"/>
<sequence>MPSCRVALLAVLGVVLVAGTPLTVPAEDTTERVYTYEAETAGEPDSSQLAECGWHPMRSHECAVARYLADGNTIALDAETGVSRHFGAEYEFVDVPEGYYRPVSTVENHTVVLGMEPVSFETVQRELASDADEWPAAVSAIENGTGTTTEKLPRTYLEHDGEFYQLRLHETADRETNPLKRILPDWSVGPVRSLGYLGGFAALWYSGVAYGRRE</sequence>
<dbReference type="RefSeq" id="WP_274322124.1">
    <property type="nucleotide sequence ID" value="NZ_CP118158.1"/>
</dbReference>
<keyword evidence="2" id="KW-1185">Reference proteome</keyword>
<proteinExistence type="predicted"/>